<keyword evidence="2" id="KW-0732">Signal</keyword>
<feature type="domain" description="AB hydrolase-1" evidence="3">
    <location>
        <begin position="72"/>
        <end position="312"/>
    </location>
</feature>
<proteinExistence type="predicted"/>
<protein>
    <submittedName>
        <fullName evidence="4">Alpha/beta fold hydrolase</fullName>
    </submittedName>
</protein>
<reference evidence="5" key="1">
    <citation type="journal article" date="2019" name="Int. J. Syst. Evol. Microbiol.">
        <title>The Global Catalogue of Microorganisms (GCM) 10K type strain sequencing project: providing services to taxonomists for standard genome sequencing and annotation.</title>
        <authorList>
            <consortium name="The Broad Institute Genomics Platform"/>
            <consortium name="The Broad Institute Genome Sequencing Center for Infectious Disease"/>
            <person name="Wu L."/>
            <person name="Ma J."/>
        </authorList>
    </citation>
    <scope>NUCLEOTIDE SEQUENCE [LARGE SCALE GENOMIC DNA]</scope>
    <source>
        <strain evidence="5">CGMCC 4.7277</strain>
    </source>
</reference>
<dbReference type="RefSeq" id="WP_068834038.1">
    <property type="nucleotide sequence ID" value="NZ_JBHSMX010000064.1"/>
</dbReference>
<dbReference type="SUPFAM" id="SSF53474">
    <property type="entry name" value="alpha/beta-Hydrolases"/>
    <property type="match status" value="1"/>
</dbReference>
<organism evidence="4 5">
    <name type="scientific">Polaromonas jejuensis</name>
    <dbReference type="NCBI Taxonomy" id="457502"/>
    <lineage>
        <taxon>Bacteria</taxon>
        <taxon>Pseudomonadati</taxon>
        <taxon>Pseudomonadota</taxon>
        <taxon>Betaproteobacteria</taxon>
        <taxon>Burkholderiales</taxon>
        <taxon>Comamonadaceae</taxon>
        <taxon>Polaromonas</taxon>
    </lineage>
</organism>
<feature type="signal peptide" evidence="2">
    <location>
        <begin position="1"/>
        <end position="37"/>
    </location>
</feature>
<keyword evidence="5" id="KW-1185">Reference proteome</keyword>
<dbReference type="Gene3D" id="3.40.50.1820">
    <property type="entry name" value="alpha/beta hydrolase"/>
    <property type="match status" value="1"/>
</dbReference>
<evidence type="ECO:0000256" key="2">
    <source>
        <dbReference type="SAM" id="SignalP"/>
    </source>
</evidence>
<dbReference type="EMBL" id="JBHSMX010000064">
    <property type="protein sequence ID" value="MFC5523224.1"/>
    <property type="molecule type" value="Genomic_DNA"/>
</dbReference>
<feature type="chain" id="PRO_5047461290" evidence="2">
    <location>
        <begin position="38"/>
        <end position="324"/>
    </location>
</feature>
<evidence type="ECO:0000256" key="1">
    <source>
        <dbReference type="ARBA" id="ARBA00022801"/>
    </source>
</evidence>
<accession>A0ABW0QKH8</accession>
<dbReference type="PANTHER" id="PTHR43329">
    <property type="entry name" value="EPOXIDE HYDROLASE"/>
    <property type="match status" value="1"/>
</dbReference>
<dbReference type="InterPro" id="IPR029058">
    <property type="entry name" value="AB_hydrolase_fold"/>
</dbReference>
<gene>
    <name evidence="4" type="ORF">ACFPP7_20245</name>
</gene>
<dbReference type="InterPro" id="IPR006311">
    <property type="entry name" value="TAT_signal"/>
</dbReference>
<evidence type="ECO:0000313" key="5">
    <source>
        <dbReference type="Proteomes" id="UP001596084"/>
    </source>
</evidence>
<dbReference type="PROSITE" id="PS51318">
    <property type="entry name" value="TAT"/>
    <property type="match status" value="1"/>
</dbReference>
<dbReference type="Pfam" id="PF00561">
    <property type="entry name" value="Abhydrolase_1"/>
    <property type="match status" value="1"/>
</dbReference>
<comment type="caution">
    <text evidence="4">The sequence shown here is derived from an EMBL/GenBank/DDBJ whole genome shotgun (WGS) entry which is preliminary data.</text>
</comment>
<dbReference type="InterPro" id="IPR000639">
    <property type="entry name" value="Epox_hydrolase-like"/>
</dbReference>
<dbReference type="PRINTS" id="PR00412">
    <property type="entry name" value="EPOXHYDRLASE"/>
</dbReference>
<dbReference type="Proteomes" id="UP001596084">
    <property type="component" value="Unassembled WGS sequence"/>
</dbReference>
<dbReference type="PRINTS" id="PR00111">
    <property type="entry name" value="ABHYDROLASE"/>
</dbReference>
<name>A0ABW0QKH8_9BURK</name>
<keyword evidence="1 4" id="KW-0378">Hydrolase</keyword>
<evidence type="ECO:0000259" key="3">
    <source>
        <dbReference type="Pfam" id="PF00561"/>
    </source>
</evidence>
<sequence>MDTASDPLATRRQLLASAATLGAATAGLLATASPASAAARIVANEGRVPGFTARNADVNGTRIHYRVGGSGPAVVLLHGYAETSHMWNPLMPLLARTHTVIVPDLRGAGGSSKPEGGYDKKNMAVDIHELVKSLGIQSASIVGHDIGLMVAYAYAAQFPAETERVVLMDAFLPGVGQWQNVWLLRDLWHFHFHGPVPLALVKGRERIYFEHFWNDFAADAKHSVSEADRRVYAAAYAQEGGMRAGFEYFKNFEKDAADFAALSTNKLTMPMLVLSGEKAGGTFLIEQGKLVANDVKGVVVKGSGHWLMEEAPEQVIPELVGFLK</sequence>
<evidence type="ECO:0000313" key="4">
    <source>
        <dbReference type="EMBL" id="MFC5523224.1"/>
    </source>
</evidence>
<dbReference type="InterPro" id="IPR000073">
    <property type="entry name" value="AB_hydrolase_1"/>
</dbReference>
<dbReference type="GO" id="GO:0016787">
    <property type="term" value="F:hydrolase activity"/>
    <property type="evidence" value="ECO:0007669"/>
    <property type="project" value="UniProtKB-KW"/>
</dbReference>